<keyword evidence="10 12" id="KW-0234">DNA repair</keyword>
<gene>
    <name evidence="12" type="primary">lexA</name>
    <name evidence="16" type="ORF">BLITH_1278</name>
</gene>
<dbReference type="GO" id="GO:0045892">
    <property type="term" value="P:negative regulation of DNA-templated transcription"/>
    <property type="evidence" value="ECO:0007669"/>
    <property type="project" value="UniProtKB-UniRule"/>
</dbReference>
<dbReference type="InterPro" id="IPR015927">
    <property type="entry name" value="Peptidase_S24_S26A/B/C"/>
</dbReference>
<evidence type="ECO:0000256" key="6">
    <source>
        <dbReference type="ARBA" id="ARBA00022813"/>
    </source>
</evidence>
<dbReference type="GO" id="GO:0006281">
    <property type="term" value="P:DNA repair"/>
    <property type="evidence" value="ECO:0007669"/>
    <property type="project" value="UniProtKB-UniRule"/>
</dbReference>
<protein>
    <recommendedName>
        <fullName evidence="12">LexA repressor</fullName>
        <ecNumber evidence="12">3.4.21.88</ecNumber>
    </recommendedName>
</protein>
<keyword evidence="7 12" id="KW-0805">Transcription regulation</keyword>
<dbReference type="PRINTS" id="PR00726">
    <property type="entry name" value="LEXASERPTASE"/>
</dbReference>
<keyword evidence="11 12" id="KW-0742">SOS response</keyword>
<dbReference type="NCBIfam" id="TIGR00498">
    <property type="entry name" value="lexA"/>
    <property type="match status" value="1"/>
</dbReference>
<evidence type="ECO:0000256" key="1">
    <source>
        <dbReference type="ARBA" id="ARBA00007484"/>
    </source>
</evidence>
<comment type="subunit">
    <text evidence="12">Homodimer.</text>
</comment>
<dbReference type="Pfam" id="PF00717">
    <property type="entry name" value="Peptidase_S24"/>
    <property type="match status" value="1"/>
</dbReference>
<dbReference type="AlphaFoldDB" id="A0A2T5G627"/>
<dbReference type="InterPro" id="IPR006197">
    <property type="entry name" value="Peptidase_S24_LexA"/>
</dbReference>
<keyword evidence="5 12" id="KW-0378">Hydrolase</keyword>
<dbReference type="GO" id="GO:0006508">
    <property type="term" value="P:proteolysis"/>
    <property type="evidence" value="ECO:0007669"/>
    <property type="project" value="UniProtKB-KW"/>
</dbReference>
<dbReference type="Gene3D" id="2.10.109.10">
    <property type="entry name" value="Umud Fragment, subunit A"/>
    <property type="match status" value="1"/>
</dbReference>
<feature type="active site" description="For autocatalytic cleavage activity" evidence="12">
    <location>
        <position position="144"/>
    </location>
</feature>
<evidence type="ECO:0000256" key="5">
    <source>
        <dbReference type="ARBA" id="ARBA00022801"/>
    </source>
</evidence>
<dbReference type="InterPro" id="IPR006199">
    <property type="entry name" value="LexA_DNA-bd_dom"/>
</dbReference>
<sequence>MRGTSESQLTPREREVLDFIRLFFQAHGFPPTVRQIAEGLGLSSTASAHYYLKRLEYKGVIQRLPKRSRSLKLRDPNPDGSANPLHTVGMVEEVREVPLLGYTPAGNPREALEVPEGSMYAPAPFAAQETQDNPLFYLRVRGDSMVGAGIFDGDYVLIRRQDAADEGDIVLALTSDGEATIKRLRFHGRQAVLVAENPEYPPLTDLEFRILGKVVGIFRVLS</sequence>
<dbReference type="EMBL" id="PEBW01000004">
    <property type="protein sequence ID" value="PTQ51640.1"/>
    <property type="molecule type" value="Genomic_DNA"/>
</dbReference>
<dbReference type="Gene3D" id="1.10.10.10">
    <property type="entry name" value="Winged helix-like DNA-binding domain superfamily/Winged helix DNA-binding domain"/>
    <property type="match status" value="1"/>
</dbReference>
<evidence type="ECO:0000256" key="4">
    <source>
        <dbReference type="ARBA" id="ARBA00022763"/>
    </source>
</evidence>
<keyword evidence="4 12" id="KW-0227">DNA damage</keyword>
<feature type="site" description="Cleavage; by autolysis" evidence="12">
    <location>
        <begin position="105"/>
        <end position="106"/>
    </location>
</feature>
<dbReference type="PANTHER" id="PTHR33516">
    <property type="entry name" value="LEXA REPRESSOR"/>
    <property type="match status" value="1"/>
</dbReference>
<feature type="domain" description="Peptidase S24/S26A/S26B/S26C" evidence="14">
    <location>
        <begin position="98"/>
        <end position="215"/>
    </location>
</feature>
<dbReference type="GO" id="GO:0004252">
    <property type="term" value="F:serine-type endopeptidase activity"/>
    <property type="evidence" value="ECO:0007669"/>
    <property type="project" value="UniProtKB-UniRule"/>
</dbReference>
<feature type="active site" description="For autocatalytic cleavage activity" evidence="12">
    <location>
        <position position="182"/>
    </location>
</feature>
<evidence type="ECO:0000256" key="7">
    <source>
        <dbReference type="ARBA" id="ARBA00023015"/>
    </source>
</evidence>
<dbReference type="InterPro" id="IPR006200">
    <property type="entry name" value="LexA"/>
</dbReference>
<keyword evidence="3 12" id="KW-0235">DNA replication</keyword>
<comment type="caution">
    <text evidence="16">The sequence shown here is derived from an EMBL/GenBank/DDBJ whole genome shotgun (WGS) entry which is preliminary data.</text>
</comment>
<dbReference type="Proteomes" id="UP000244016">
    <property type="component" value="Unassembled WGS sequence"/>
</dbReference>
<keyword evidence="6 12" id="KW-0068">Autocatalytic cleavage</keyword>
<dbReference type="InterPro" id="IPR036390">
    <property type="entry name" value="WH_DNA-bd_sf"/>
</dbReference>
<dbReference type="PANTHER" id="PTHR33516:SF2">
    <property type="entry name" value="LEXA REPRESSOR-RELATED"/>
    <property type="match status" value="1"/>
</dbReference>
<evidence type="ECO:0000256" key="2">
    <source>
        <dbReference type="ARBA" id="ARBA00022491"/>
    </source>
</evidence>
<evidence type="ECO:0000256" key="11">
    <source>
        <dbReference type="ARBA" id="ARBA00023236"/>
    </source>
</evidence>
<keyword evidence="16" id="KW-0645">Protease</keyword>
<dbReference type="GO" id="GO:0006260">
    <property type="term" value="P:DNA replication"/>
    <property type="evidence" value="ECO:0007669"/>
    <property type="project" value="UniProtKB-UniRule"/>
</dbReference>
<comment type="function">
    <text evidence="12">Represses a number of genes involved in the response to DNA damage (SOS response), including recA and lexA. In the presence of single-stranded DNA, RecA interacts with LexA causing an autocatalytic cleavage which disrupts the DNA-binding part of LexA, leading to derepression of the SOS regulon and eventually DNA repair.</text>
</comment>
<dbReference type="HAMAP" id="MF_00015">
    <property type="entry name" value="LexA"/>
    <property type="match status" value="1"/>
</dbReference>
<evidence type="ECO:0000313" key="16">
    <source>
        <dbReference type="EMBL" id="PTQ51640.1"/>
    </source>
</evidence>
<evidence type="ECO:0000256" key="9">
    <source>
        <dbReference type="ARBA" id="ARBA00023163"/>
    </source>
</evidence>
<dbReference type="GO" id="GO:0009432">
    <property type="term" value="P:SOS response"/>
    <property type="evidence" value="ECO:0007669"/>
    <property type="project" value="UniProtKB-UniRule"/>
</dbReference>
<dbReference type="SUPFAM" id="SSF51306">
    <property type="entry name" value="LexA/Signal peptidase"/>
    <property type="match status" value="1"/>
</dbReference>
<comment type="catalytic activity">
    <reaction evidence="12">
        <text>Hydrolysis of Ala-|-Gly bond in repressor LexA.</text>
        <dbReference type="EC" id="3.4.21.88"/>
    </reaction>
</comment>
<evidence type="ECO:0000256" key="13">
    <source>
        <dbReference type="RuleBase" id="RU003991"/>
    </source>
</evidence>
<feature type="DNA-binding region" description="H-T-H motif" evidence="12">
    <location>
        <begin position="33"/>
        <end position="53"/>
    </location>
</feature>
<dbReference type="InterPro" id="IPR039418">
    <property type="entry name" value="LexA-like"/>
</dbReference>
<evidence type="ECO:0000256" key="12">
    <source>
        <dbReference type="HAMAP-Rule" id="MF_00015"/>
    </source>
</evidence>
<keyword evidence="8 12" id="KW-0238">DNA-binding</keyword>
<proteinExistence type="inferred from homology"/>
<dbReference type="Pfam" id="PF01726">
    <property type="entry name" value="LexA_DNA_bind"/>
    <property type="match status" value="1"/>
</dbReference>
<keyword evidence="9 12" id="KW-0804">Transcription</keyword>
<evidence type="ECO:0000259" key="15">
    <source>
        <dbReference type="Pfam" id="PF01726"/>
    </source>
</evidence>
<dbReference type="EC" id="3.4.21.88" evidence="12"/>
<name>A0A2T5G627_9BACL</name>
<evidence type="ECO:0000256" key="8">
    <source>
        <dbReference type="ARBA" id="ARBA00023125"/>
    </source>
</evidence>
<organism evidence="16 17">
    <name type="scientific">Brockia lithotrophica</name>
    <dbReference type="NCBI Taxonomy" id="933949"/>
    <lineage>
        <taxon>Bacteria</taxon>
        <taxon>Bacillati</taxon>
        <taxon>Bacillota</taxon>
        <taxon>Bacilli</taxon>
        <taxon>Bacillales</taxon>
        <taxon>Bacillales Family X. Incertae Sedis</taxon>
        <taxon>Brockia</taxon>
    </lineage>
</organism>
<dbReference type="CDD" id="cd06529">
    <property type="entry name" value="S24_LexA-like"/>
    <property type="match status" value="1"/>
</dbReference>
<evidence type="ECO:0000313" key="17">
    <source>
        <dbReference type="Proteomes" id="UP000244016"/>
    </source>
</evidence>
<dbReference type="GO" id="GO:0003677">
    <property type="term" value="F:DNA binding"/>
    <property type="evidence" value="ECO:0007669"/>
    <property type="project" value="UniProtKB-UniRule"/>
</dbReference>
<dbReference type="InterPro" id="IPR036286">
    <property type="entry name" value="LexA/Signal_pep-like_sf"/>
</dbReference>
<evidence type="ECO:0000256" key="10">
    <source>
        <dbReference type="ARBA" id="ARBA00023204"/>
    </source>
</evidence>
<accession>A0A2T5G627</accession>
<reference evidence="16 17" key="1">
    <citation type="submission" date="2017-08" db="EMBL/GenBank/DDBJ databases">
        <title>Burning lignite coal seam in the remote Altai Mountains harbors a hydrogen-driven thermophilic microbial community.</title>
        <authorList>
            <person name="Kadnikov V.V."/>
            <person name="Mardanov A.V."/>
            <person name="Ivasenko D."/>
            <person name="Beletsky A.V."/>
            <person name="Karnachuk O.V."/>
            <person name="Ravin N.V."/>
        </authorList>
    </citation>
    <scope>NUCLEOTIDE SEQUENCE [LARGE SCALE GENOMIC DNA]</scope>
    <source>
        <strain evidence="16">AL31</strain>
    </source>
</reference>
<evidence type="ECO:0000259" key="14">
    <source>
        <dbReference type="Pfam" id="PF00717"/>
    </source>
</evidence>
<dbReference type="InterPro" id="IPR050077">
    <property type="entry name" value="LexA_repressor"/>
</dbReference>
<keyword evidence="2 12" id="KW-0678">Repressor</keyword>
<evidence type="ECO:0000256" key="3">
    <source>
        <dbReference type="ARBA" id="ARBA00022705"/>
    </source>
</evidence>
<comment type="similarity">
    <text evidence="1 12 13">Belongs to the peptidase S24 family.</text>
</comment>
<feature type="domain" description="LexA repressor DNA-binding" evidence="15">
    <location>
        <begin position="7"/>
        <end position="69"/>
    </location>
</feature>
<dbReference type="SUPFAM" id="SSF46785">
    <property type="entry name" value="Winged helix' DNA-binding domain"/>
    <property type="match status" value="1"/>
</dbReference>
<dbReference type="InterPro" id="IPR036388">
    <property type="entry name" value="WH-like_DNA-bd_sf"/>
</dbReference>